<dbReference type="Gene3D" id="3.10.450.50">
    <property type="match status" value="2"/>
</dbReference>
<protein>
    <recommendedName>
        <fullName evidence="3">DUF4440 domain-containing protein</fullName>
    </recommendedName>
</protein>
<dbReference type="InterPro" id="IPR032710">
    <property type="entry name" value="NTF2-like_dom_sf"/>
</dbReference>
<proteinExistence type="predicted"/>
<name>A0A1T5CUZ6_9SPHI</name>
<dbReference type="RefSeq" id="WP_079702457.1">
    <property type="nucleotide sequence ID" value="NZ_FUYR01000002.1"/>
</dbReference>
<evidence type="ECO:0000313" key="2">
    <source>
        <dbReference type="Proteomes" id="UP000189981"/>
    </source>
</evidence>
<dbReference type="AlphaFoldDB" id="A0A1T5CUZ6"/>
<accession>A0A1T5CUZ6</accession>
<keyword evidence="2" id="KW-1185">Reference proteome</keyword>
<dbReference type="EMBL" id="FUYR01000002">
    <property type="protein sequence ID" value="SKB63279.1"/>
    <property type="molecule type" value="Genomic_DNA"/>
</dbReference>
<reference evidence="2" key="1">
    <citation type="submission" date="2017-02" db="EMBL/GenBank/DDBJ databases">
        <authorList>
            <person name="Varghese N."/>
            <person name="Submissions S."/>
        </authorList>
    </citation>
    <scope>NUCLEOTIDE SEQUENCE [LARGE SCALE GENOMIC DNA]</scope>
    <source>
        <strain evidence="2">DSM 22385</strain>
    </source>
</reference>
<dbReference type="Proteomes" id="UP000189981">
    <property type="component" value="Unassembled WGS sequence"/>
</dbReference>
<dbReference type="STRING" id="572036.SAMN05661099_1907"/>
<gene>
    <name evidence="1" type="ORF">SAMN05661099_1907</name>
</gene>
<sequence>MKSFNIIITLAVIITTNCFGQTTNGKVSSLVAAENYFAAIVKEEGLREGFLKVSDRETVVFRPSPVKAEEFYDKKQIDPGVLSWEPAFARISRSGTWGFTTGPYVYTTNTDGSKSYGQYFSVWRANNKGVWKLALDIGTPHSKPSKEPNLDFTDPENVRFFRQISPTRLKQREDMIMASDKLLASALKKSTVLGYDTFLGDDARLIFPGVEPIVGKENITKFLIEKNVNIFSEPIDADRSIGSDLAYSYGSAQVTQNDKTSKYNYVRVWESQEGFKWNIILELFSPAE</sequence>
<dbReference type="SUPFAM" id="SSF54427">
    <property type="entry name" value="NTF2-like"/>
    <property type="match status" value="1"/>
</dbReference>
<evidence type="ECO:0008006" key="3">
    <source>
        <dbReference type="Google" id="ProtNLM"/>
    </source>
</evidence>
<evidence type="ECO:0000313" key="1">
    <source>
        <dbReference type="EMBL" id="SKB63279.1"/>
    </source>
</evidence>
<dbReference type="OrthoDB" id="1119084at2"/>
<organism evidence="1 2">
    <name type="scientific">Daejeonella lutea</name>
    <dbReference type="NCBI Taxonomy" id="572036"/>
    <lineage>
        <taxon>Bacteria</taxon>
        <taxon>Pseudomonadati</taxon>
        <taxon>Bacteroidota</taxon>
        <taxon>Sphingobacteriia</taxon>
        <taxon>Sphingobacteriales</taxon>
        <taxon>Sphingobacteriaceae</taxon>
        <taxon>Daejeonella</taxon>
    </lineage>
</organism>